<dbReference type="KEGG" id="pstg:E8M01_04840"/>
<dbReference type="Pfam" id="PF00126">
    <property type="entry name" value="HTH_1"/>
    <property type="match status" value="1"/>
</dbReference>
<dbReference type="PANTHER" id="PTHR30537:SF74">
    <property type="entry name" value="HTH-TYPE TRANSCRIPTIONAL REGULATOR TRPI"/>
    <property type="match status" value="1"/>
</dbReference>
<dbReference type="InterPro" id="IPR036390">
    <property type="entry name" value="WH_DNA-bd_sf"/>
</dbReference>
<dbReference type="RefSeq" id="WP_136959080.1">
    <property type="nucleotide sequence ID" value="NZ_CP039690.1"/>
</dbReference>
<dbReference type="NCBIfam" id="NF008352">
    <property type="entry name" value="PRK11139.1"/>
    <property type="match status" value="1"/>
</dbReference>
<dbReference type="Gene3D" id="3.40.190.10">
    <property type="entry name" value="Periplasmic binding protein-like II"/>
    <property type="match status" value="2"/>
</dbReference>
<evidence type="ECO:0000313" key="7">
    <source>
        <dbReference type="Proteomes" id="UP000298781"/>
    </source>
</evidence>
<dbReference type="SUPFAM" id="SSF53850">
    <property type="entry name" value="Periplasmic binding protein-like II"/>
    <property type="match status" value="1"/>
</dbReference>
<dbReference type="SUPFAM" id="SSF46785">
    <property type="entry name" value="Winged helix' DNA-binding domain"/>
    <property type="match status" value="1"/>
</dbReference>
<dbReference type="InterPro" id="IPR058163">
    <property type="entry name" value="LysR-type_TF_proteobact-type"/>
</dbReference>
<dbReference type="InterPro" id="IPR000847">
    <property type="entry name" value="LysR_HTH_N"/>
</dbReference>
<dbReference type="InterPro" id="IPR036388">
    <property type="entry name" value="WH-like_DNA-bd_sf"/>
</dbReference>
<dbReference type="FunFam" id="1.10.10.10:FF:000038">
    <property type="entry name" value="Glycine cleavage system transcriptional activator"/>
    <property type="match status" value="1"/>
</dbReference>
<evidence type="ECO:0000256" key="1">
    <source>
        <dbReference type="ARBA" id="ARBA00009437"/>
    </source>
</evidence>
<comment type="similarity">
    <text evidence="1">Belongs to the LysR transcriptional regulatory family.</text>
</comment>
<dbReference type="PROSITE" id="PS50931">
    <property type="entry name" value="HTH_LYSR"/>
    <property type="match status" value="1"/>
</dbReference>
<keyword evidence="4" id="KW-0804">Transcription</keyword>
<dbReference type="GO" id="GO:0003700">
    <property type="term" value="F:DNA-binding transcription factor activity"/>
    <property type="evidence" value="ECO:0007669"/>
    <property type="project" value="InterPro"/>
</dbReference>
<evidence type="ECO:0000256" key="3">
    <source>
        <dbReference type="ARBA" id="ARBA00023125"/>
    </source>
</evidence>
<dbReference type="InterPro" id="IPR005119">
    <property type="entry name" value="LysR_subst-bd"/>
</dbReference>
<dbReference type="PANTHER" id="PTHR30537">
    <property type="entry name" value="HTH-TYPE TRANSCRIPTIONAL REGULATOR"/>
    <property type="match status" value="1"/>
</dbReference>
<protein>
    <submittedName>
        <fullName evidence="6">Transcriptional regulator GcvA</fullName>
    </submittedName>
</protein>
<dbReference type="AlphaFoldDB" id="A0A4D7AXH9"/>
<dbReference type="GO" id="GO:0043565">
    <property type="term" value="F:sequence-specific DNA binding"/>
    <property type="evidence" value="ECO:0007669"/>
    <property type="project" value="TreeGrafter"/>
</dbReference>
<dbReference type="PRINTS" id="PR00039">
    <property type="entry name" value="HTHLYSR"/>
</dbReference>
<dbReference type="Gene3D" id="1.10.10.10">
    <property type="entry name" value="Winged helix-like DNA-binding domain superfamily/Winged helix DNA-binding domain"/>
    <property type="match status" value="1"/>
</dbReference>
<evidence type="ECO:0000256" key="4">
    <source>
        <dbReference type="ARBA" id="ARBA00023163"/>
    </source>
</evidence>
<reference evidence="6 7" key="1">
    <citation type="submission" date="2019-04" db="EMBL/GenBank/DDBJ databases">
        <title>Phreatobacter aquaticus sp. nov.</title>
        <authorList>
            <person name="Choi A."/>
        </authorList>
    </citation>
    <scope>NUCLEOTIDE SEQUENCE [LARGE SCALE GENOMIC DNA]</scope>
    <source>
        <strain evidence="6 7">KCTC 52518</strain>
    </source>
</reference>
<keyword evidence="7" id="KW-1185">Reference proteome</keyword>
<keyword evidence="2" id="KW-0805">Transcription regulation</keyword>
<dbReference type="OrthoDB" id="9794694at2"/>
<keyword evidence="3" id="KW-0238">DNA-binding</keyword>
<evidence type="ECO:0000313" key="6">
    <source>
        <dbReference type="EMBL" id="QCI63623.1"/>
    </source>
</evidence>
<dbReference type="Proteomes" id="UP000298781">
    <property type="component" value="Chromosome"/>
</dbReference>
<dbReference type="GO" id="GO:0006351">
    <property type="term" value="P:DNA-templated transcription"/>
    <property type="evidence" value="ECO:0007669"/>
    <property type="project" value="TreeGrafter"/>
</dbReference>
<evidence type="ECO:0000259" key="5">
    <source>
        <dbReference type="PROSITE" id="PS50931"/>
    </source>
</evidence>
<organism evidence="6 7">
    <name type="scientific">Phreatobacter stygius</name>
    <dbReference type="NCBI Taxonomy" id="1940610"/>
    <lineage>
        <taxon>Bacteria</taxon>
        <taxon>Pseudomonadati</taxon>
        <taxon>Pseudomonadota</taxon>
        <taxon>Alphaproteobacteria</taxon>
        <taxon>Hyphomicrobiales</taxon>
        <taxon>Phreatobacteraceae</taxon>
        <taxon>Phreatobacter</taxon>
    </lineage>
</organism>
<dbReference type="CDD" id="cd08432">
    <property type="entry name" value="PBP2_GcdR_TrpI_HvrB_AmpR_like"/>
    <property type="match status" value="1"/>
</dbReference>
<proteinExistence type="inferred from homology"/>
<sequence length="293" mass="31589">MRQRLPPLNALRLFEAAARLLSFKNAAEELLVTPSAVSHGIQSLEQWLGAPLFVRTARGIVLTEAGASYYPTVQSALAMIAAGSGEVAARHGRRHLTISVAPTFASRLLMPRLAGFRAEHPDISVVIDTTRERVDFADGIDLAIRMGRGGWQGVIAQELLRESLVPVCAPELEAGIRDAVDLAGVPLIHVTTVSEDWAHWARATGRRLPDPERGLRFDTVLMAYDAAARGLGVAIGRRPLVDAELAVGTLVTLWEPAIAGSTGYWLVSPESRAGDPDIAAFRAWMTAHPIAME</sequence>
<name>A0A4D7AXH9_9HYPH</name>
<evidence type="ECO:0000256" key="2">
    <source>
        <dbReference type="ARBA" id="ARBA00023015"/>
    </source>
</evidence>
<feature type="domain" description="HTH lysR-type" evidence="5">
    <location>
        <begin position="6"/>
        <end position="63"/>
    </location>
</feature>
<accession>A0A4D7AXH9</accession>
<gene>
    <name evidence="6" type="primary">gcvA</name>
    <name evidence="6" type="ORF">E8M01_04840</name>
</gene>
<dbReference type="EMBL" id="CP039690">
    <property type="protein sequence ID" value="QCI63623.1"/>
    <property type="molecule type" value="Genomic_DNA"/>
</dbReference>
<dbReference type="Pfam" id="PF03466">
    <property type="entry name" value="LysR_substrate"/>
    <property type="match status" value="1"/>
</dbReference>